<proteinExistence type="predicted"/>
<keyword evidence="2" id="KW-1185">Reference proteome</keyword>
<sequence length="451" mass="48111">MEPATPNATSQLATFITSLKISDIPSSIQETATSLIIDTLGCLRGGALTPIASQVSAVSSIFGGPGKASVAGRLELVGTAQALYVNARLSNLLDMDETFPTGAHFGIAAVCAAIAALETKEKDSQECCGAELLVGVIAGYEAAARIASAIGPIFKVEDGEVRDYAKVWGVAAPVVVAACVAYARTLGPDVVDAATLEQALGIAVSNTPLPIGTDGMHSVVSAMASLTGFASILDGDVGLPEACGAQMPRPESLTEQLGMLWYLADITFKPWPTCRWIHAPQTALRRLLGKHRPALEDIREVVVFTNPVADGALFRNPSPSTFCGYSFSYQHAVAAMLLNIPSGWRWFDPEFAESEAAVQARKMVRVERLQGAESFARDMVRNQIRTMPGAVTVRTVQGQTWTESTEYSDGDPWNADTLLARRSRVVGLDIRDPKQDDVGAVIVVYSKKWPE</sequence>
<evidence type="ECO:0000313" key="1">
    <source>
        <dbReference type="EMBL" id="KAJ3523797.1"/>
    </source>
</evidence>
<organism evidence="1 2">
    <name type="scientific">Fusarium decemcellulare</name>
    <dbReference type="NCBI Taxonomy" id="57161"/>
    <lineage>
        <taxon>Eukaryota</taxon>
        <taxon>Fungi</taxon>
        <taxon>Dikarya</taxon>
        <taxon>Ascomycota</taxon>
        <taxon>Pezizomycotina</taxon>
        <taxon>Sordariomycetes</taxon>
        <taxon>Hypocreomycetidae</taxon>
        <taxon>Hypocreales</taxon>
        <taxon>Nectriaceae</taxon>
        <taxon>Fusarium</taxon>
        <taxon>Fusarium decemcellulare species complex</taxon>
    </lineage>
</organism>
<accession>A0ACC1RSP1</accession>
<evidence type="ECO:0000313" key="2">
    <source>
        <dbReference type="Proteomes" id="UP001148629"/>
    </source>
</evidence>
<dbReference type="Proteomes" id="UP001148629">
    <property type="component" value="Unassembled WGS sequence"/>
</dbReference>
<comment type="caution">
    <text evidence="1">The sequence shown here is derived from an EMBL/GenBank/DDBJ whole genome shotgun (WGS) entry which is preliminary data.</text>
</comment>
<protein>
    <submittedName>
        <fullName evidence="1">Uncharacterized protein</fullName>
    </submittedName>
</protein>
<gene>
    <name evidence="1" type="ORF">NM208_g12315</name>
</gene>
<dbReference type="EMBL" id="JANRMS010002189">
    <property type="protein sequence ID" value="KAJ3523797.1"/>
    <property type="molecule type" value="Genomic_DNA"/>
</dbReference>
<name>A0ACC1RSP1_9HYPO</name>
<reference evidence="1" key="1">
    <citation type="submission" date="2022-08" db="EMBL/GenBank/DDBJ databases">
        <title>Genome Sequence of Fusarium decemcellulare.</title>
        <authorList>
            <person name="Buettner E."/>
        </authorList>
    </citation>
    <scope>NUCLEOTIDE SEQUENCE</scope>
    <source>
        <strain evidence="1">Babe19</strain>
    </source>
</reference>